<protein>
    <submittedName>
        <fullName evidence="1">Uncharacterized protein</fullName>
    </submittedName>
</protein>
<proteinExistence type="predicted"/>
<dbReference type="AlphaFoldDB" id="A0A0S4JZ46"/>
<evidence type="ECO:0000313" key="2">
    <source>
        <dbReference type="Proteomes" id="UP000051952"/>
    </source>
</evidence>
<gene>
    <name evidence="1" type="ORF">BSAL_47935</name>
</gene>
<evidence type="ECO:0000313" key="1">
    <source>
        <dbReference type="EMBL" id="CUG94388.1"/>
    </source>
</evidence>
<dbReference type="EMBL" id="CYKH01002241">
    <property type="protein sequence ID" value="CUG94388.1"/>
    <property type="molecule type" value="Genomic_DNA"/>
</dbReference>
<name>A0A0S4JZ46_BODSA</name>
<accession>A0A0S4JZ46</accession>
<keyword evidence="2" id="KW-1185">Reference proteome</keyword>
<reference evidence="2" key="1">
    <citation type="submission" date="2015-09" db="EMBL/GenBank/DDBJ databases">
        <authorList>
            <consortium name="Pathogen Informatics"/>
        </authorList>
    </citation>
    <scope>NUCLEOTIDE SEQUENCE [LARGE SCALE GENOMIC DNA]</scope>
    <source>
        <strain evidence="2">Lake Konstanz</strain>
    </source>
</reference>
<dbReference type="Proteomes" id="UP000051952">
    <property type="component" value="Unassembled WGS sequence"/>
</dbReference>
<sequence>MRWRHDPYCQSGGFPRVFEGYVFLDQLKTTCDPRPLTKHKLFSGQWSMSATTHNVANFLSAITGHETFHVEKIKQWKEGNPKYLGCFHIYCETEEQLQALCKWNKMFSIENTLIGVHVEDQDPQTHPHYRRITLEAAGSTARHKTLLNKPN</sequence>
<organism evidence="1 2">
    <name type="scientific">Bodo saltans</name>
    <name type="common">Flagellated protozoan</name>
    <dbReference type="NCBI Taxonomy" id="75058"/>
    <lineage>
        <taxon>Eukaryota</taxon>
        <taxon>Discoba</taxon>
        <taxon>Euglenozoa</taxon>
        <taxon>Kinetoplastea</taxon>
        <taxon>Metakinetoplastina</taxon>
        <taxon>Eubodonida</taxon>
        <taxon>Bodonidae</taxon>
        <taxon>Bodo</taxon>
    </lineage>
</organism>
<dbReference type="VEuPathDB" id="TriTrypDB:BSAL_47935"/>